<sequence>MKENIVSITDLQRNPLKSLHGVTRIMRHGKTFGFFFDPQEYDEMREMIEMLTSRSLDQREELVNREIKKGKYKTLTEIAKKHGT</sequence>
<evidence type="ECO:0000313" key="2">
    <source>
        <dbReference type="EMBL" id="OGC81442.1"/>
    </source>
</evidence>
<dbReference type="AlphaFoldDB" id="A0A1F4XIC7"/>
<proteinExistence type="inferred from homology"/>
<dbReference type="Proteomes" id="UP000177614">
    <property type="component" value="Unassembled WGS sequence"/>
</dbReference>
<evidence type="ECO:0008006" key="4">
    <source>
        <dbReference type="Google" id="ProtNLM"/>
    </source>
</evidence>
<comment type="similarity">
    <text evidence="1">Belongs to the phD/YefM antitoxin family.</text>
</comment>
<dbReference type="InterPro" id="IPR036165">
    <property type="entry name" value="YefM-like_sf"/>
</dbReference>
<dbReference type="STRING" id="1817814.A2V81_04280"/>
<evidence type="ECO:0000256" key="1">
    <source>
        <dbReference type="ARBA" id="ARBA00009981"/>
    </source>
</evidence>
<evidence type="ECO:0000313" key="3">
    <source>
        <dbReference type="Proteomes" id="UP000177614"/>
    </source>
</evidence>
<gene>
    <name evidence="2" type="ORF">A2V81_04280</name>
</gene>
<dbReference type="EMBL" id="MEWR01000027">
    <property type="protein sequence ID" value="OGC81442.1"/>
    <property type="molecule type" value="Genomic_DNA"/>
</dbReference>
<reference evidence="2 3" key="1">
    <citation type="journal article" date="2016" name="Nat. Commun.">
        <title>Thousands of microbial genomes shed light on interconnected biogeochemical processes in an aquifer system.</title>
        <authorList>
            <person name="Anantharaman K."/>
            <person name="Brown C.T."/>
            <person name="Hug L.A."/>
            <person name="Sharon I."/>
            <person name="Castelle C.J."/>
            <person name="Probst A.J."/>
            <person name="Thomas B.C."/>
            <person name="Singh A."/>
            <person name="Wilkins M.J."/>
            <person name="Karaoz U."/>
            <person name="Brodie E.L."/>
            <person name="Williams K.H."/>
            <person name="Hubbard S.S."/>
            <person name="Banfield J.F."/>
        </authorList>
    </citation>
    <scope>NUCLEOTIDE SEQUENCE [LARGE SCALE GENOMIC DNA]</scope>
</reference>
<dbReference type="SUPFAM" id="SSF143120">
    <property type="entry name" value="YefM-like"/>
    <property type="match status" value="1"/>
</dbReference>
<organism evidence="2 3">
    <name type="scientific">Candidatus Abawacabacteria bacterium RBG_16_42_10</name>
    <dbReference type="NCBI Taxonomy" id="1817814"/>
    <lineage>
        <taxon>Bacteria</taxon>
        <taxon>Candidatus Abawacaibacteriota</taxon>
    </lineage>
</organism>
<protein>
    <recommendedName>
        <fullName evidence="4">Antitoxin</fullName>
    </recommendedName>
</protein>
<comment type="caution">
    <text evidence="2">The sequence shown here is derived from an EMBL/GenBank/DDBJ whole genome shotgun (WGS) entry which is preliminary data.</text>
</comment>
<name>A0A1F4XIC7_9BACT</name>
<accession>A0A1F4XIC7</accession>